<evidence type="ECO:0000313" key="2">
    <source>
        <dbReference type="Proteomes" id="UP001470230"/>
    </source>
</evidence>
<reference evidence="1 2" key="1">
    <citation type="submission" date="2024-04" db="EMBL/GenBank/DDBJ databases">
        <title>Tritrichomonas musculus Genome.</title>
        <authorList>
            <person name="Alves-Ferreira E."/>
            <person name="Grigg M."/>
            <person name="Lorenzi H."/>
            <person name="Galac M."/>
        </authorList>
    </citation>
    <scope>NUCLEOTIDE SEQUENCE [LARGE SCALE GENOMIC DNA]</scope>
    <source>
        <strain evidence="1 2">EAF2021</strain>
    </source>
</reference>
<name>A0ABR2KET6_9EUKA</name>
<accession>A0ABR2KET6</accession>
<keyword evidence="2" id="KW-1185">Reference proteome</keyword>
<sequence length="90" mass="10193">MISCSFDSKVSQEKKNARLLKKNDTFLTSQELFYDHLEEVLLDDADSDSALYFLIIKYAGFVNREAQEIGKNPIIGHLNVIKIIVATNSI</sequence>
<organism evidence="1 2">
    <name type="scientific">Tritrichomonas musculus</name>
    <dbReference type="NCBI Taxonomy" id="1915356"/>
    <lineage>
        <taxon>Eukaryota</taxon>
        <taxon>Metamonada</taxon>
        <taxon>Parabasalia</taxon>
        <taxon>Tritrichomonadida</taxon>
        <taxon>Tritrichomonadidae</taxon>
        <taxon>Tritrichomonas</taxon>
    </lineage>
</organism>
<protein>
    <submittedName>
        <fullName evidence="1">Uncharacterized protein</fullName>
    </submittedName>
</protein>
<gene>
    <name evidence="1" type="ORF">M9Y10_034099</name>
</gene>
<evidence type="ECO:0000313" key="1">
    <source>
        <dbReference type="EMBL" id="KAK8889353.1"/>
    </source>
</evidence>
<comment type="caution">
    <text evidence="1">The sequence shown here is derived from an EMBL/GenBank/DDBJ whole genome shotgun (WGS) entry which is preliminary data.</text>
</comment>
<dbReference type="EMBL" id="JAPFFF010000005">
    <property type="protein sequence ID" value="KAK8889353.1"/>
    <property type="molecule type" value="Genomic_DNA"/>
</dbReference>
<proteinExistence type="predicted"/>
<dbReference type="Proteomes" id="UP001470230">
    <property type="component" value="Unassembled WGS sequence"/>
</dbReference>